<evidence type="ECO:0000256" key="1">
    <source>
        <dbReference type="ARBA" id="ARBA00010476"/>
    </source>
</evidence>
<dbReference type="SMART" id="SM00271">
    <property type="entry name" value="DnaJ"/>
    <property type="match status" value="1"/>
</dbReference>
<dbReference type="PROSITE" id="PS50076">
    <property type="entry name" value="DNAJ_2"/>
    <property type="match status" value="1"/>
</dbReference>
<dbReference type="InterPro" id="IPR036869">
    <property type="entry name" value="J_dom_sf"/>
</dbReference>
<dbReference type="NCBIfam" id="TIGR00714">
    <property type="entry name" value="hscB"/>
    <property type="match status" value="1"/>
</dbReference>
<dbReference type="InterPro" id="IPR004640">
    <property type="entry name" value="HscB"/>
</dbReference>
<dbReference type="GO" id="GO:0044571">
    <property type="term" value="P:[2Fe-2S] cluster assembly"/>
    <property type="evidence" value="ECO:0007669"/>
    <property type="project" value="InterPro"/>
</dbReference>
<evidence type="ECO:0000313" key="3">
    <source>
        <dbReference type="EMBL" id="CAH1773562.1"/>
    </source>
</evidence>
<keyword evidence="2" id="KW-0143">Chaperone</keyword>
<protein>
    <submittedName>
        <fullName evidence="3">Uncharacterized protein</fullName>
    </submittedName>
</protein>
<dbReference type="InterPro" id="IPR001623">
    <property type="entry name" value="DnaJ_domain"/>
</dbReference>
<accession>A0A8J1U9B6</accession>
<dbReference type="GO" id="GO:0051087">
    <property type="term" value="F:protein-folding chaperone binding"/>
    <property type="evidence" value="ECO:0007669"/>
    <property type="project" value="InterPro"/>
</dbReference>
<dbReference type="OrthoDB" id="448954at2759"/>
<reference evidence="3" key="1">
    <citation type="submission" date="2022-03" db="EMBL/GenBank/DDBJ databases">
        <authorList>
            <person name="Martin C."/>
        </authorList>
    </citation>
    <scope>NUCLEOTIDE SEQUENCE</scope>
</reference>
<proteinExistence type="inferred from homology"/>
<dbReference type="GO" id="GO:0005739">
    <property type="term" value="C:mitochondrion"/>
    <property type="evidence" value="ECO:0007669"/>
    <property type="project" value="TreeGrafter"/>
</dbReference>
<dbReference type="PANTHER" id="PTHR14021:SF15">
    <property type="entry name" value="IRON-SULFUR CLUSTER CO-CHAPERONE PROTEIN HSCB"/>
    <property type="match status" value="1"/>
</dbReference>
<sequence length="265" mass="30886">MALSMLCKRIFRVSLANSMSRQSPTLSIIVKQKIISNAQMVDSSVEGHKGRRWLCTESNEHGKHRHCWKCKRKLDELEVYFCKCGIIQPLDSDWSYFEIMGTPQQFDIDTNSLTKHYRGLQKHLHPDKYSQKSDLEREYSEAQSSIVNKAYNTLLKPLSRGLYLLELHGETIEEDQIEFEPDFLMDIMEVNETLANSADNADTVRLIQKENRKIINGFIVELTDAFANENIKKAKELLSRLKYYANIDEKVKQIQRDKGYMSSYF</sequence>
<keyword evidence="4" id="KW-1185">Reference proteome</keyword>
<comment type="caution">
    <text evidence="3">The sequence shown here is derived from an EMBL/GenBank/DDBJ whole genome shotgun (WGS) entry which is preliminary data.</text>
</comment>
<dbReference type="SUPFAM" id="SSF46565">
    <property type="entry name" value="Chaperone J-domain"/>
    <property type="match status" value="1"/>
</dbReference>
<comment type="similarity">
    <text evidence="1">Belongs to the HscB family.</text>
</comment>
<name>A0A8J1U9B6_OWEFU</name>
<dbReference type="Gene3D" id="1.20.1280.20">
    <property type="entry name" value="HscB, C-terminal domain"/>
    <property type="match status" value="1"/>
</dbReference>
<dbReference type="Proteomes" id="UP000749559">
    <property type="component" value="Unassembled WGS sequence"/>
</dbReference>
<dbReference type="GO" id="GO:0051259">
    <property type="term" value="P:protein complex oligomerization"/>
    <property type="evidence" value="ECO:0007669"/>
    <property type="project" value="InterPro"/>
</dbReference>
<dbReference type="SUPFAM" id="SSF47144">
    <property type="entry name" value="HSC20 (HSCB), C-terminal oligomerisation domain"/>
    <property type="match status" value="1"/>
</dbReference>
<dbReference type="AlphaFoldDB" id="A0A8J1U9B6"/>
<dbReference type="Pfam" id="PF07743">
    <property type="entry name" value="HSCB_C"/>
    <property type="match status" value="1"/>
</dbReference>
<gene>
    <name evidence="3" type="ORF">OFUS_LOCUS1142</name>
</gene>
<dbReference type="GO" id="GO:0001671">
    <property type="term" value="F:ATPase activator activity"/>
    <property type="evidence" value="ECO:0007669"/>
    <property type="project" value="InterPro"/>
</dbReference>
<evidence type="ECO:0000256" key="2">
    <source>
        <dbReference type="ARBA" id="ARBA00023186"/>
    </source>
</evidence>
<dbReference type="PANTHER" id="PTHR14021">
    <property type="entry name" value="IRON-SULFUR CLUSTER CO-CHAPERONE PROTEIN HSCB"/>
    <property type="match status" value="1"/>
</dbReference>
<dbReference type="Gene3D" id="1.10.287.110">
    <property type="entry name" value="DnaJ domain"/>
    <property type="match status" value="1"/>
</dbReference>
<organism evidence="3 4">
    <name type="scientific">Owenia fusiformis</name>
    <name type="common">Polychaete worm</name>
    <dbReference type="NCBI Taxonomy" id="6347"/>
    <lineage>
        <taxon>Eukaryota</taxon>
        <taxon>Metazoa</taxon>
        <taxon>Spiralia</taxon>
        <taxon>Lophotrochozoa</taxon>
        <taxon>Annelida</taxon>
        <taxon>Polychaeta</taxon>
        <taxon>Sedentaria</taxon>
        <taxon>Canalipalpata</taxon>
        <taxon>Sabellida</taxon>
        <taxon>Oweniida</taxon>
        <taxon>Oweniidae</taxon>
        <taxon>Owenia</taxon>
    </lineage>
</organism>
<dbReference type="InterPro" id="IPR036386">
    <property type="entry name" value="HscB_C_sf"/>
</dbReference>
<dbReference type="EMBL" id="CAIIXF020000001">
    <property type="protein sequence ID" value="CAH1773562.1"/>
    <property type="molecule type" value="Genomic_DNA"/>
</dbReference>
<dbReference type="InterPro" id="IPR009073">
    <property type="entry name" value="HscB_oligo_C"/>
</dbReference>
<evidence type="ECO:0000313" key="4">
    <source>
        <dbReference type="Proteomes" id="UP000749559"/>
    </source>
</evidence>